<dbReference type="Gene3D" id="3.40.50.1820">
    <property type="entry name" value="alpha/beta hydrolase"/>
    <property type="match status" value="2"/>
</dbReference>
<keyword evidence="8" id="KW-1185">Reference proteome</keyword>
<feature type="domain" description="AB hydrolase-1" evidence="5">
    <location>
        <begin position="126"/>
        <end position="284"/>
    </location>
</feature>
<proteinExistence type="inferred from homology"/>
<sequence length="568" mass="59853">MDAVPADARSVGGSGVRPGSDSAVKGQGMRISGPMPGRRGHAAFVAAVLVCSTALTGPDPAAAGATSAASVPAPRLDWIPCVQGSPYDCATAKVPLDYRDPGGRLIDLAVIRHKATGPGRRIGTLFFNPGGPGGPGTVQMPQNYGAFPREVRERFDIVSWDPRGVGNSTAVNCFASAEEAEAWGAGKPAGFPVGERQRTVWASAYQDLARRCQQRDPELLRHVSTADTARDLDQLRRAVGDPQLTFMGVSYGTILGATYAGLFPGRVRAMTLDSNIDPQAWTNHGSDDASLTTFLRMGSDRSAAAVLDRFLTLCGSAGATRCAFAADSPKATRDKFEQLLRRLREHPVGEWTYARTVAEVVSGLYIVHPGWADLATRLQGLWQGRAPQAPATPPAPPVPHPSPYLGEEQAAAVLCGDSPNPRDIAAYPAQEDTAAARAGDVGRYWAWAASPCAVWPAVAADRYRGSWNKPTAHPVLVVGTTYDPSTPYPGSQGMARELGDARLLTHDGYGHTAMYNPSGCVAEHESRYLIDGVLPPAGTHCRQDTPPFPAPKPTGGMATGGGATADST</sequence>
<name>A0ABP9IN80_9ACTN</name>
<evidence type="ECO:0000256" key="3">
    <source>
        <dbReference type="ARBA" id="ARBA00022801"/>
    </source>
</evidence>
<feature type="domain" description="Peptidase S33 tripeptidyl aminopeptidase-like C-terminal" evidence="6">
    <location>
        <begin position="441"/>
        <end position="541"/>
    </location>
</feature>
<dbReference type="InterPro" id="IPR013595">
    <property type="entry name" value="Pept_S33_TAP-like_C"/>
</dbReference>
<reference evidence="8" key="1">
    <citation type="journal article" date="2019" name="Int. J. Syst. Evol. Microbiol.">
        <title>The Global Catalogue of Microorganisms (GCM) 10K type strain sequencing project: providing services to taxonomists for standard genome sequencing and annotation.</title>
        <authorList>
            <consortium name="The Broad Institute Genomics Platform"/>
            <consortium name="The Broad Institute Genome Sequencing Center for Infectious Disease"/>
            <person name="Wu L."/>
            <person name="Ma J."/>
        </authorList>
    </citation>
    <scope>NUCLEOTIDE SEQUENCE [LARGE SCALE GENOMIC DNA]</scope>
    <source>
        <strain evidence="8">JCM 18409</strain>
    </source>
</reference>
<accession>A0ABP9IN80</accession>
<gene>
    <name evidence="7" type="ORF">GCM10023335_18350</name>
</gene>
<evidence type="ECO:0000256" key="1">
    <source>
        <dbReference type="ARBA" id="ARBA00010088"/>
    </source>
</evidence>
<evidence type="ECO:0000313" key="7">
    <source>
        <dbReference type="EMBL" id="GAA5002875.1"/>
    </source>
</evidence>
<dbReference type="Pfam" id="PF00561">
    <property type="entry name" value="Abhydrolase_1"/>
    <property type="match status" value="1"/>
</dbReference>
<dbReference type="InterPro" id="IPR000073">
    <property type="entry name" value="AB_hydrolase_1"/>
</dbReference>
<organism evidence="7 8">
    <name type="scientific">Streptomyces siamensis</name>
    <dbReference type="NCBI Taxonomy" id="1274986"/>
    <lineage>
        <taxon>Bacteria</taxon>
        <taxon>Bacillati</taxon>
        <taxon>Actinomycetota</taxon>
        <taxon>Actinomycetes</taxon>
        <taxon>Kitasatosporales</taxon>
        <taxon>Streptomycetaceae</taxon>
        <taxon>Streptomyces</taxon>
    </lineage>
</organism>
<keyword evidence="3 7" id="KW-0378">Hydrolase</keyword>
<comment type="caution">
    <text evidence="7">The sequence shown here is derived from an EMBL/GenBank/DDBJ whole genome shotgun (WGS) entry which is preliminary data.</text>
</comment>
<feature type="region of interest" description="Disordered" evidence="4">
    <location>
        <begin position="544"/>
        <end position="568"/>
    </location>
</feature>
<dbReference type="SUPFAM" id="SSF53474">
    <property type="entry name" value="alpha/beta-Hydrolases"/>
    <property type="match status" value="1"/>
</dbReference>
<dbReference type="Pfam" id="PF08386">
    <property type="entry name" value="Abhydrolase_4"/>
    <property type="match status" value="1"/>
</dbReference>
<dbReference type="GO" id="GO:0016787">
    <property type="term" value="F:hydrolase activity"/>
    <property type="evidence" value="ECO:0007669"/>
    <property type="project" value="UniProtKB-KW"/>
</dbReference>
<evidence type="ECO:0000256" key="4">
    <source>
        <dbReference type="SAM" id="MobiDB-lite"/>
    </source>
</evidence>
<dbReference type="EMBL" id="BAABKB010000003">
    <property type="protein sequence ID" value="GAA5002875.1"/>
    <property type="molecule type" value="Genomic_DNA"/>
</dbReference>
<dbReference type="InterPro" id="IPR051601">
    <property type="entry name" value="Serine_prot/Carboxylest_S33"/>
</dbReference>
<feature type="compositionally biased region" description="Gly residues" evidence="4">
    <location>
        <begin position="557"/>
        <end position="568"/>
    </location>
</feature>
<protein>
    <submittedName>
        <fullName evidence="7">Alpha/beta hydrolase</fullName>
    </submittedName>
</protein>
<dbReference type="Proteomes" id="UP001501759">
    <property type="component" value="Unassembled WGS sequence"/>
</dbReference>
<dbReference type="InterPro" id="IPR029058">
    <property type="entry name" value="AB_hydrolase_fold"/>
</dbReference>
<dbReference type="PANTHER" id="PTHR43248">
    <property type="entry name" value="2-SUCCINYL-6-HYDROXY-2,4-CYCLOHEXADIENE-1-CARBOXYLATE SYNTHASE"/>
    <property type="match status" value="1"/>
</dbReference>
<evidence type="ECO:0000259" key="5">
    <source>
        <dbReference type="Pfam" id="PF00561"/>
    </source>
</evidence>
<evidence type="ECO:0000313" key="8">
    <source>
        <dbReference type="Proteomes" id="UP001501759"/>
    </source>
</evidence>
<feature type="region of interest" description="Disordered" evidence="4">
    <location>
        <begin position="1"/>
        <end position="28"/>
    </location>
</feature>
<evidence type="ECO:0000256" key="2">
    <source>
        <dbReference type="ARBA" id="ARBA00022729"/>
    </source>
</evidence>
<keyword evidence="2" id="KW-0732">Signal</keyword>
<evidence type="ECO:0000259" key="6">
    <source>
        <dbReference type="Pfam" id="PF08386"/>
    </source>
</evidence>
<dbReference type="PANTHER" id="PTHR43248:SF29">
    <property type="entry name" value="TRIPEPTIDYL AMINOPEPTIDASE"/>
    <property type="match status" value="1"/>
</dbReference>
<comment type="similarity">
    <text evidence="1">Belongs to the peptidase S33 family.</text>
</comment>